<dbReference type="Gene3D" id="3.20.20.140">
    <property type="entry name" value="Metal-dependent hydrolases"/>
    <property type="match status" value="1"/>
</dbReference>
<dbReference type="HOGENOM" id="CLU_2767815_0_0_6"/>
<name>M4RLN4_9ALTE</name>
<dbReference type="SUPFAM" id="SSF51556">
    <property type="entry name" value="Metallo-dependent hydrolases"/>
    <property type="match status" value="1"/>
</dbReference>
<dbReference type="KEGG" id="gps:C427_2352"/>
<sequence>MDVIQPYFDHVMAVFGSDRIMWGSDWPVIKLNGDYDTWVSLTQSLLKNYSFEDKGKIWAGNAQKFYRLPAY</sequence>
<organism evidence="3 4">
    <name type="scientific">Paraglaciecola psychrophila 170</name>
    <dbReference type="NCBI Taxonomy" id="1129794"/>
    <lineage>
        <taxon>Bacteria</taxon>
        <taxon>Pseudomonadati</taxon>
        <taxon>Pseudomonadota</taxon>
        <taxon>Gammaproteobacteria</taxon>
        <taxon>Alteromonadales</taxon>
        <taxon>Alteromonadaceae</taxon>
        <taxon>Paraglaciecola</taxon>
    </lineage>
</organism>
<dbReference type="InterPro" id="IPR006680">
    <property type="entry name" value="Amidohydro-rel"/>
</dbReference>
<dbReference type="GO" id="GO:0016787">
    <property type="term" value="F:hydrolase activity"/>
    <property type="evidence" value="ECO:0007669"/>
    <property type="project" value="InterPro"/>
</dbReference>
<accession>M4RLN4</accession>
<dbReference type="PANTHER" id="PTHR43569:SF2">
    <property type="entry name" value="AMIDOHYDROLASE-RELATED DOMAIN-CONTAINING PROTEIN"/>
    <property type="match status" value="1"/>
</dbReference>
<dbReference type="Pfam" id="PF04909">
    <property type="entry name" value="Amidohydro_2"/>
    <property type="match status" value="1"/>
</dbReference>
<comment type="similarity">
    <text evidence="1">Belongs to the metallo-dependent hydrolases superfamily.</text>
</comment>
<proteinExistence type="inferred from homology"/>
<dbReference type="PATRIC" id="fig|1129794.4.peg.2332"/>
<feature type="domain" description="Amidohydrolase-related" evidence="2">
    <location>
        <begin position="4"/>
        <end position="68"/>
    </location>
</feature>
<dbReference type="Proteomes" id="UP000011864">
    <property type="component" value="Chromosome"/>
</dbReference>
<evidence type="ECO:0000313" key="3">
    <source>
        <dbReference type="EMBL" id="AGH44461.1"/>
    </source>
</evidence>
<keyword evidence="4" id="KW-1185">Reference proteome</keyword>
<dbReference type="EMBL" id="CP003837">
    <property type="protein sequence ID" value="AGH44461.1"/>
    <property type="molecule type" value="Genomic_DNA"/>
</dbReference>
<reference evidence="3 4" key="1">
    <citation type="journal article" date="2013" name="Genome Announc.">
        <title>Complete Genome Sequence of Glaciecola psychrophila Strain 170T.</title>
        <authorList>
            <person name="Yin J."/>
            <person name="Chen J."/>
            <person name="Liu G."/>
            <person name="Yu Y."/>
            <person name="Song L."/>
            <person name="Wang X."/>
            <person name="Qu X."/>
        </authorList>
    </citation>
    <scope>NUCLEOTIDE SEQUENCE [LARGE SCALE GENOMIC DNA]</scope>
    <source>
        <strain evidence="3 4">170</strain>
    </source>
</reference>
<dbReference type="eggNOG" id="COG3618">
    <property type="taxonomic scope" value="Bacteria"/>
</dbReference>
<dbReference type="AlphaFoldDB" id="M4RLN4"/>
<protein>
    <recommendedName>
        <fullName evidence="2">Amidohydrolase-related domain-containing protein</fullName>
    </recommendedName>
</protein>
<dbReference type="InterPro" id="IPR032466">
    <property type="entry name" value="Metal_Hydrolase"/>
</dbReference>
<dbReference type="STRING" id="1129794.C427_2352"/>
<evidence type="ECO:0000313" key="4">
    <source>
        <dbReference type="Proteomes" id="UP000011864"/>
    </source>
</evidence>
<dbReference type="PANTHER" id="PTHR43569">
    <property type="entry name" value="AMIDOHYDROLASE"/>
    <property type="match status" value="1"/>
</dbReference>
<evidence type="ECO:0000259" key="2">
    <source>
        <dbReference type="Pfam" id="PF04909"/>
    </source>
</evidence>
<evidence type="ECO:0000256" key="1">
    <source>
        <dbReference type="ARBA" id="ARBA00038310"/>
    </source>
</evidence>
<gene>
    <name evidence="3" type="ORF">C427_2352</name>
</gene>
<dbReference type="InterPro" id="IPR052350">
    <property type="entry name" value="Metallo-dep_Lactonases"/>
</dbReference>